<protein>
    <submittedName>
        <fullName evidence="3">Trypsin-like serine protease</fullName>
        <ecNumber evidence="3">3.4.21.-</ecNumber>
    </submittedName>
</protein>
<dbReference type="InterPro" id="IPR009003">
    <property type="entry name" value="Peptidase_S1_PA"/>
</dbReference>
<dbReference type="GO" id="GO:0016787">
    <property type="term" value="F:hydrolase activity"/>
    <property type="evidence" value="ECO:0007669"/>
    <property type="project" value="UniProtKB-KW"/>
</dbReference>
<keyword evidence="1" id="KW-0732">Signal</keyword>
<dbReference type="EC" id="3.4.21.-" evidence="3"/>
<dbReference type="PROSITE" id="PS00134">
    <property type="entry name" value="TRYPSIN_HIS"/>
    <property type="match status" value="1"/>
</dbReference>
<dbReference type="SUPFAM" id="SSF50494">
    <property type="entry name" value="Trypsin-like serine proteases"/>
    <property type="match status" value="1"/>
</dbReference>
<dbReference type="RefSeq" id="WP_263738830.1">
    <property type="nucleotide sequence ID" value="NZ_JAOWKZ010000001.1"/>
</dbReference>
<dbReference type="PRINTS" id="PR00722">
    <property type="entry name" value="CHYMOTRYPSIN"/>
</dbReference>
<feature type="domain" description="Peptidase S1" evidence="2">
    <location>
        <begin position="44"/>
        <end position="156"/>
    </location>
</feature>
<dbReference type="EMBL" id="JAOWKZ010000001">
    <property type="protein sequence ID" value="MCV2871666.1"/>
    <property type="molecule type" value="Genomic_DNA"/>
</dbReference>
<proteinExistence type="predicted"/>
<evidence type="ECO:0000259" key="2">
    <source>
        <dbReference type="Pfam" id="PF00089"/>
    </source>
</evidence>
<dbReference type="Gene3D" id="2.40.10.10">
    <property type="entry name" value="Trypsin-like serine proteases"/>
    <property type="match status" value="1"/>
</dbReference>
<reference evidence="3 4" key="1">
    <citation type="submission" date="2022-10" db="EMBL/GenBank/DDBJ databases">
        <title>Defluviimonas sp. nov., isolated from ocean surface sediments.</title>
        <authorList>
            <person name="He W."/>
            <person name="Wang L."/>
            <person name="Zhang D.-F."/>
        </authorList>
    </citation>
    <scope>NUCLEOTIDE SEQUENCE [LARGE SCALE GENOMIC DNA]</scope>
    <source>
        <strain evidence="3 4">WL0050</strain>
    </source>
</reference>
<dbReference type="Pfam" id="PF00089">
    <property type="entry name" value="Trypsin"/>
    <property type="match status" value="1"/>
</dbReference>
<dbReference type="PANTHER" id="PTHR15462:SF8">
    <property type="entry name" value="SERINE PROTEASE"/>
    <property type="match status" value="1"/>
</dbReference>
<gene>
    <name evidence="3" type="ORF">OEZ71_05100</name>
</gene>
<dbReference type="InterPro" id="IPR001254">
    <property type="entry name" value="Trypsin_dom"/>
</dbReference>
<keyword evidence="3" id="KW-0378">Hydrolase</keyword>
<accession>A0ABT2ZLR2</accession>
<name>A0ABT2ZLR2_9RHOB</name>
<organism evidence="3 4">
    <name type="scientific">Albidovulum litorale</name>
    <dbReference type="NCBI Taxonomy" id="2984134"/>
    <lineage>
        <taxon>Bacteria</taxon>
        <taxon>Pseudomonadati</taxon>
        <taxon>Pseudomonadota</taxon>
        <taxon>Alphaproteobacteria</taxon>
        <taxon>Rhodobacterales</taxon>
        <taxon>Paracoccaceae</taxon>
        <taxon>Albidovulum</taxon>
    </lineage>
</organism>
<dbReference type="InterPro" id="IPR001314">
    <property type="entry name" value="Peptidase_S1A"/>
</dbReference>
<evidence type="ECO:0000256" key="1">
    <source>
        <dbReference type="ARBA" id="ARBA00022729"/>
    </source>
</evidence>
<dbReference type="PANTHER" id="PTHR15462">
    <property type="entry name" value="SERINE PROTEASE"/>
    <property type="match status" value="1"/>
</dbReference>
<dbReference type="Proteomes" id="UP001652564">
    <property type="component" value="Unassembled WGS sequence"/>
</dbReference>
<dbReference type="InterPro" id="IPR050966">
    <property type="entry name" value="Glutamyl_endopeptidase"/>
</dbReference>
<evidence type="ECO:0000313" key="3">
    <source>
        <dbReference type="EMBL" id="MCV2871666.1"/>
    </source>
</evidence>
<keyword evidence="4" id="KW-1185">Reference proteome</keyword>
<dbReference type="InterPro" id="IPR043504">
    <property type="entry name" value="Peptidase_S1_PA_chymotrypsin"/>
</dbReference>
<sequence>MREFAGYVLTALLLSGPCLAQDLKRLSLRQDLLGLEAVGRVDVGENGYCTGTLIAPDLVLTAAHCVLDEDGPFDPAVLRFRAGLRDGRSVAESAVVRSVADASYDPQETDGAARVSADLALLELAEPIPAATAAPFRVAHLNGSLRSVGVVSFARGRDQRPPGRRNAA</sequence>
<dbReference type="InterPro" id="IPR018114">
    <property type="entry name" value="TRYPSIN_HIS"/>
</dbReference>
<comment type="caution">
    <text evidence="3">The sequence shown here is derived from an EMBL/GenBank/DDBJ whole genome shotgun (WGS) entry which is preliminary data.</text>
</comment>
<evidence type="ECO:0000313" key="4">
    <source>
        <dbReference type="Proteomes" id="UP001652564"/>
    </source>
</evidence>